<gene>
    <name evidence="3" type="ORF">SAMN06296020_101207</name>
</gene>
<name>A0AA45WSV6_9CLOT</name>
<feature type="transmembrane region" description="Helical" evidence="2">
    <location>
        <begin position="44"/>
        <end position="62"/>
    </location>
</feature>
<dbReference type="AlphaFoldDB" id="A0AA45WSV6"/>
<keyword evidence="2" id="KW-1133">Transmembrane helix</keyword>
<feature type="compositionally biased region" description="Polar residues" evidence="1">
    <location>
        <begin position="266"/>
        <end position="276"/>
    </location>
</feature>
<evidence type="ECO:0000256" key="2">
    <source>
        <dbReference type="SAM" id="Phobius"/>
    </source>
</evidence>
<protein>
    <submittedName>
        <fullName evidence="3">Uncharacterized protein</fullName>
    </submittedName>
</protein>
<reference evidence="3" key="1">
    <citation type="submission" date="2017-05" db="EMBL/GenBank/DDBJ databases">
        <authorList>
            <person name="Varghese N."/>
            <person name="Submissions S."/>
        </authorList>
    </citation>
    <scope>NUCLEOTIDE SEQUENCE</scope>
    <source>
        <strain evidence="3">Su22</strain>
    </source>
</reference>
<feature type="transmembrane region" description="Helical" evidence="2">
    <location>
        <begin position="168"/>
        <end position="188"/>
    </location>
</feature>
<evidence type="ECO:0000313" key="4">
    <source>
        <dbReference type="Proteomes" id="UP001158066"/>
    </source>
</evidence>
<keyword evidence="4" id="KW-1185">Reference proteome</keyword>
<organism evidence="3 4">
    <name type="scientific">Anoxynatronum buryatiense</name>
    <dbReference type="NCBI Taxonomy" id="489973"/>
    <lineage>
        <taxon>Bacteria</taxon>
        <taxon>Bacillati</taxon>
        <taxon>Bacillota</taxon>
        <taxon>Clostridia</taxon>
        <taxon>Eubacteriales</taxon>
        <taxon>Clostridiaceae</taxon>
        <taxon>Anoxynatronum</taxon>
    </lineage>
</organism>
<feature type="region of interest" description="Disordered" evidence="1">
    <location>
        <begin position="257"/>
        <end position="276"/>
    </location>
</feature>
<sequence length="276" mass="30921">MKLCGTNGNQTVIIFKTGYVRKVLKQTIINAGVRHLKINQKSRIHMIISACLLLAVLILWVVNMTRINMTGEIEQQLQWVVAHWETYQMTFIAAMAIAPVFLYFIYILQRVVLISGGIRKAAGVTLALFYVIFVTFSYISQLTLLPLYLSRNMSAMASTWFFYESHSIAYFTNQTGYALWGGAMLFLFGHLVKYPGLRRWLGVLITIAALLSLAAFAGLLLDLDGLNMLTLVSGALVIPIAVLSIVLAVKAEPLHREEESFEEKPTPQTIGEETKQ</sequence>
<keyword evidence="2" id="KW-0472">Membrane</keyword>
<proteinExistence type="predicted"/>
<dbReference type="EMBL" id="FXUF01000001">
    <property type="protein sequence ID" value="SMP39260.1"/>
    <property type="molecule type" value="Genomic_DNA"/>
</dbReference>
<accession>A0AA45WSV6</accession>
<feature type="transmembrane region" description="Helical" evidence="2">
    <location>
        <begin position="127"/>
        <end position="148"/>
    </location>
</feature>
<comment type="caution">
    <text evidence="3">The sequence shown here is derived from an EMBL/GenBank/DDBJ whole genome shotgun (WGS) entry which is preliminary data.</text>
</comment>
<dbReference type="Proteomes" id="UP001158066">
    <property type="component" value="Unassembled WGS sequence"/>
</dbReference>
<evidence type="ECO:0000313" key="3">
    <source>
        <dbReference type="EMBL" id="SMP39260.1"/>
    </source>
</evidence>
<feature type="transmembrane region" description="Helical" evidence="2">
    <location>
        <begin position="200"/>
        <end position="221"/>
    </location>
</feature>
<evidence type="ECO:0000256" key="1">
    <source>
        <dbReference type="SAM" id="MobiDB-lite"/>
    </source>
</evidence>
<feature type="transmembrane region" description="Helical" evidence="2">
    <location>
        <begin position="87"/>
        <end position="106"/>
    </location>
</feature>
<keyword evidence="2" id="KW-0812">Transmembrane</keyword>
<feature type="transmembrane region" description="Helical" evidence="2">
    <location>
        <begin position="227"/>
        <end position="249"/>
    </location>
</feature>